<evidence type="ECO:0000313" key="7">
    <source>
        <dbReference type="Proteomes" id="UP000028181"/>
    </source>
</evidence>
<keyword evidence="7" id="KW-1185">Reference proteome</keyword>
<dbReference type="Proteomes" id="UP000028181">
    <property type="component" value="Chromosome I"/>
</dbReference>
<dbReference type="Gene3D" id="1.10.10.10">
    <property type="entry name" value="Winged helix-like DNA-binding domain superfamily/Winged helix DNA-binding domain"/>
    <property type="match status" value="1"/>
</dbReference>
<dbReference type="InterPro" id="IPR050176">
    <property type="entry name" value="LTTR"/>
</dbReference>
<dbReference type="PANTHER" id="PTHR30579">
    <property type="entry name" value="TRANSCRIPTIONAL REGULATOR"/>
    <property type="match status" value="1"/>
</dbReference>
<evidence type="ECO:0000256" key="2">
    <source>
        <dbReference type="ARBA" id="ARBA00023015"/>
    </source>
</evidence>
<dbReference type="GO" id="GO:0003677">
    <property type="term" value="F:DNA binding"/>
    <property type="evidence" value="ECO:0007669"/>
    <property type="project" value="UniProtKB-KW"/>
</dbReference>
<proteinExistence type="inferred from homology"/>
<dbReference type="Pfam" id="PF00126">
    <property type="entry name" value="HTH_1"/>
    <property type="match status" value="1"/>
</dbReference>
<dbReference type="SUPFAM" id="SSF46785">
    <property type="entry name" value="Winged helix' DNA-binding domain"/>
    <property type="match status" value="1"/>
</dbReference>
<dbReference type="KEGG" id="ngg:RG540_CH09460"/>
<dbReference type="AlphaFoldDB" id="A0A068SPX1"/>
<evidence type="ECO:0000313" key="6">
    <source>
        <dbReference type="EMBL" id="CDN47135.1"/>
    </source>
</evidence>
<evidence type="ECO:0000259" key="5">
    <source>
        <dbReference type="PROSITE" id="PS50931"/>
    </source>
</evidence>
<dbReference type="GO" id="GO:0003700">
    <property type="term" value="F:DNA-binding transcription factor activity"/>
    <property type="evidence" value="ECO:0007669"/>
    <property type="project" value="InterPro"/>
</dbReference>
<dbReference type="PANTHER" id="PTHR30579:SF3">
    <property type="entry name" value="TRANSCRIPTIONAL REGULATORY PROTEIN"/>
    <property type="match status" value="1"/>
</dbReference>
<dbReference type="eggNOG" id="COG0583">
    <property type="taxonomic scope" value="Bacteria"/>
</dbReference>
<dbReference type="PROSITE" id="PS50931">
    <property type="entry name" value="HTH_LYSR"/>
    <property type="match status" value="1"/>
</dbReference>
<dbReference type="SUPFAM" id="SSF53850">
    <property type="entry name" value="Periplasmic binding protein-like II"/>
    <property type="match status" value="1"/>
</dbReference>
<gene>
    <name evidence="6" type="ORF">RG540_CH09460</name>
</gene>
<evidence type="ECO:0000256" key="3">
    <source>
        <dbReference type="ARBA" id="ARBA00023125"/>
    </source>
</evidence>
<sequence length="297" mass="32909">MTDAGWDDLKLFLHVASEGALSGAAARTGLSAPTVGRRMLALERTTGRTLFVRSQQGYRLAPDGETLLEHVRAMQKTADSIADWKAQAFALPIVSIGADAWLSGFVSDHTSEIRGKEDRFRLCCKSLHKGLDFTYREADVGILGRRPESGNVAIRRSVTVAHCIYRAHSLAEDETTPWVSIGTESSHSPADKWVFQHHEADIRTWTNSPELLLRLIAGGNGRGVLPCFIGDSLPSLVREGGIIEELTYTMWIVANDDDRHRPEVRQVIEGLGALFKRQERRFSGERAQSAASRLAYR</sequence>
<dbReference type="OrthoDB" id="9796526at2"/>
<name>A0A068SPX1_NEOGA</name>
<evidence type="ECO:0000256" key="4">
    <source>
        <dbReference type="ARBA" id="ARBA00023163"/>
    </source>
</evidence>
<keyword evidence="3" id="KW-0238">DNA-binding</keyword>
<dbReference type="InterPro" id="IPR036390">
    <property type="entry name" value="WH_DNA-bd_sf"/>
</dbReference>
<dbReference type="InterPro" id="IPR000847">
    <property type="entry name" value="LysR_HTH_N"/>
</dbReference>
<dbReference type="RefSeq" id="WP_038585142.1">
    <property type="nucleotide sequence ID" value="NZ_HG938353.1"/>
</dbReference>
<evidence type="ECO:0000256" key="1">
    <source>
        <dbReference type="ARBA" id="ARBA00009437"/>
    </source>
</evidence>
<accession>A0A068SPX1</accession>
<dbReference type="PATRIC" id="fig|1028800.3.peg.959"/>
<dbReference type="GeneID" id="24255968"/>
<dbReference type="HOGENOM" id="CLU_039613_2_1_5"/>
<protein>
    <submittedName>
        <fullName evidence="6">Transcriptional regulator, LysR family</fullName>
    </submittedName>
</protein>
<reference evidence="7" key="1">
    <citation type="journal article" date="2014" name="BMC Genomics">
        <title>Genome sequencing of two Neorhizobium galegae strains reveals a noeT gene responsible for the unusual acetylation of the nodulation factors.</title>
        <authorList>
            <person name="Osterman J."/>
            <person name="Marsh J."/>
            <person name="Laine P.K."/>
            <person name="Zeng Z."/>
            <person name="Alatalo E."/>
            <person name="Sullivan J.T."/>
            <person name="Young J.P."/>
            <person name="Thomas-Oates J."/>
            <person name="Paulin L."/>
            <person name="Lindstrom K."/>
        </authorList>
    </citation>
    <scope>NUCLEOTIDE SEQUENCE [LARGE SCALE GENOMIC DNA]</scope>
    <source>
        <strain evidence="7">HAMBI 540</strain>
    </source>
</reference>
<organism evidence="6 7">
    <name type="scientific">Neorhizobium galegae bv. orientalis str. HAMBI 540</name>
    <dbReference type="NCBI Taxonomy" id="1028800"/>
    <lineage>
        <taxon>Bacteria</taxon>
        <taxon>Pseudomonadati</taxon>
        <taxon>Pseudomonadota</taxon>
        <taxon>Alphaproteobacteria</taxon>
        <taxon>Hyphomicrobiales</taxon>
        <taxon>Rhizobiaceae</taxon>
        <taxon>Rhizobium/Agrobacterium group</taxon>
        <taxon>Neorhizobium</taxon>
    </lineage>
</organism>
<comment type="similarity">
    <text evidence="1">Belongs to the LysR transcriptional regulatory family.</text>
</comment>
<keyword evidence="2" id="KW-0805">Transcription regulation</keyword>
<keyword evidence="4" id="KW-0804">Transcription</keyword>
<feature type="domain" description="HTH lysR-type" evidence="5">
    <location>
        <begin position="1"/>
        <end position="61"/>
    </location>
</feature>
<dbReference type="InterPro" id="IPR036388">
    <property type="entry name" value="WH-like_DNA-bd_sf"/>
</dbReference>
<dbReference type="EMBL" id="HG938353">
    <property type="protein sequence ID" value="CDN47135.1"/>
    <property type="molecule type" value="Genomic_DNA"/>
</dbReference>